<reference evidence="1 2" key="1">
    <citation type="journal article" date="2016" name="Genome Biol. Evol.">
        <title>Gene Family Evolution Reflects Adaptation to Soil Environmental Stressors in the Genome of the Collembolan Orchesella cincta.</title>
        <authorList>
            <person name="Faddeeva-Vakhrusheva A."/>
            <person name="Derks M.F."/>
            <person name="Anvar S.Y."/>
            <person name="Agamennone V."/>
            <person name="Suring W."/>
            <person name="Smit S."/>
            <person name="van Straalen N.M."/>
            <person name="Roelofs D."/>
        </authorList>
    </citation>
    <scope>NUCLEOTIDE SEQUENCE [LARGE SCALE GENOMIC DNA]</scope>
    <source>
        <tissue evidence="1">Mixed pool</tissue>
    </source>
</reference>
<gene>
    <name evidence="1" type="ORF">Ocin01_18535</name>
</gene>
<evidence type="ECO:0000313" key="2">
    <source>
        <dbReference type="Proteomes" id="UP000094527"/>
    </source>
</evidence>
<evidence type="ECO:0000313" key="1">
    <source>
        <dbReference type="EMBL" id="ODM88148.1"/>
    </source>
</evidence>
<sequence>SHPCRLLKLQVTRSRYFEKVWEKMKFLLLFLALAEHTLLKVSFLKCWECQSELGPQPFECDKRNTGRSVDCPNPRAGLEPVCVAWIWTEERESAGPPIIFLKKFCSWVAASKIGGATENCNTHPEDSEKKVCWCKSKDNCNQDGILDQGKVGKWECKDLGTGAKSVSTPPTLLALLTIGIIILRIANFVFSSLCCCSVCWLQVVSYWPLQCKTGHGADSHSTICNGTNPFCYIRMKEEGYARDSSLYYGCLEEKEFTRSSVIRGSTEIALWITRRATLTSGAIVMTRMTATRRPSTRWGEVGHVDWIYFVGMYPVACY</sequence>
<protein>
    <submittedName>
        <fullName evidence="1">Uncharacterized protein</fullName>
    </submittedName>
</protein>
<dbReference type="EMBL" id="LJIJ01004037">
    <property type="protein sequence ID" value="ODM88148.1"/>
    <property type="molecule type" value="Genomic_DNA"/>
</dbReference>
<proteinExistence type="predicted"/>
<dbReference type="Proteomes" id="UP000094527">
    <property type="component" value="Unassembled WGS sequence"/>
</dbReference>
<feature type="non-terminal residue" evidence="1">
    <location>
        <position position="1"/>
    </location>
</feature>
<name>A0A1D2M5A2_ORCCI</name>
<comment type="caution">
    <text evidence="1">The sequence shown here is derived from an EMBL/GenBank/DDBJ whole genome shotgun (WGS) entry which is preliminary data.</text>
</comment>
<accession>A0A1D2M5A2</accession>
<organism evidence="1 2">
    <name type="scientific">Orchesella cincta</name>
    <name type="common">Springtail</name>
    <name type="synonym">Podura cincta</name>
    <dbReference type="NCBI Taxonomy" id="48709"/>
    <lineage>
        <taxon>Eukaryota</taxon>
        <taxon>Metazoa</taxon>
        <taxon>Ecdysozoa</taxon>
        <taxon>Arthropoda</taxon>
        <taxon>Hexapoda</taxon>
        <taxon>Collembola</taxon>
        <taxon>Entomobryomorpha</taxon>
        <taxon>Entomobryoidea</taxon>
        <taxon>Orchesellidae</taxon>
        <taxon>Orchesellinae</taxon>
        <taxon>Orchesella</taxon>
    </lineage>
</organism>
<keyword evidence="2" id="KW-1185">Reference proteome</keyword>
<dbReference type="AlphaFoldDB" id="A0A1D2M5A2"/>